<dbReference type="Proteomes" id="UP000007815">
    <property type="component" value="Unassembled WGS sequence"/>
</dbReference>
<organism evidence="2 3">
    <name type="scientific">Streptococcus ratti FA-1 = DSM 20564</name>
    <dbReference type="NCBI Taxonomy" id="699248"/>
    <lineage>
        <taxon>Bacteria</taxon>
        <taxon>Bacillati</taxon>
        <taxon>Bacillota</taxon>
        <taxon>Bacilli</taxon>
        <taxon>Lactobacillales</taxon>
        <taxon>Streptococcaceae</taxon>
        <taxon>Streptococcus</taxon>
    </lineage>
</organism>
<evidence type="ECO:0000313" key="2">
    <source>
        <dbReference type="EMBL" id="EJN93375.1"/>
    </source>
</evidence>
<reference evidence="2 3" key="1">
    <citation type="submission" date="2009-12" db="EMBL/GenBank/DDBJ databases">
        <authorList>
            <person name="Lefebure T."/>
            <person name="Cornejo O.E."/>
            <person name="Pavinski Bitar P.D."/>
            <person name="Lang P."/>
            <person name="Stanhope M.J."/>
        </authorList>
    </citation>
    <scope>NUCLEOTIDE SEQUENCE [LARGE SCALE GENOMIC DNA]</scope>
    <source>
        <strain evidence="2 3">FA-1</strain>
    </source>
</reference>
<evidence type="ECO:0000256" key="1">
    <source>
        <dbReference type="SAM" id="Phobius"/>
    </source>
</evidence>
<proteinExistence type="predicted"/>
<gene>
    <name evidence="2" type="ORF">SRA_02526</name>
</gene>
<evidence type="ECO:0000313" key="3">
    <source>
        <dbReference type="Proteomes" id="UP000007815"/>
    </source>
</evidence>
<keyword evidence="1" id="KW-0472">Membrane</keyword>
<protein>
    <submittedName>
        <fullName evidence="2">Uncharacterized protein</fullName>
    </submittedName>
</protein>
<dbReference type="EMBL" id="AJTZ01000005">
    <property type="protein sequence ID" value="EJN93375.1"/>
    <property type="molecule type" value="Genomic_DNA"/>
</dbReference>
<name>A0ABN0GSV8_STRRT</name>
<keyword evidence="1" id="KW-1133">Transmembrane helix</keyword>
<keyword evidence="1" id="KW-0812">Transmembrane</keyword>
<accession>A0ABN0GSV8</accession>
<sequence>MNVQANSLAAKSPVFFCFFIKAVFRLFLRSWYLKHE</sequence>
<feature type="transmembrane region" description="Helical" evidence="1">
    <location>
        <begin position="12"/>
        <end position="28"/>
    </location>
</feature>
<comment type="caution">
    <text evidence="2">The sequence shown here is derived from an EMBL/GenBank/DDBJ whole genome shotgun (WGS) entry which is preliminary data.</text>
</comment>
<keyword evidence="3" id="KW-1185">Reference proteome</keyword>